<dbReference type="EMBL" id="BRXU01000004">
    <property type="protein sequence ID" value="GLC51469.1"/>
    <property type="molecule type" value="Genomic_DNA"/>
</dbReference>
<feature type="domain" description="EGF-like" evidence="7">
    <location>
        <begin position="63"/>
        <end position="96"/>
    </location>
</feature>
<proteinExistence type="inferred from homology"/>
<dbReference type="Proteomes" id="UP001165080">
    <property type="component" value="Unassembled WGS sequence"/>
</dbReference>
<name>A0A9W6BG16_9CHLO</name>
<evidence type="ECO:0000313" key="9">
    <source>
        <dbReference type="Proteomes" id="UP001165080"/>
    </source>
</evidence>
<dbReference type="OrthoDB" id="1924787at2759"/>
<evidence type="ECO:0000256" key="4">
    <source>
        <dbReference type="ARBA" id="ARBA00023157"/>
    </source>
</evidence>
<keyword evidence="3" id="KW-0333">Golgi apparatus</keyword>
<protein>
    <recommendedName>
        <fullName evidence="7">EGF-like domain-containing protein</fullName>
    </recommendedName>
</protein>
<evidence type="ECO:0000256" key="6">
    <source>
        <dbReference type="PROSITE-ProRule" id="PRU00076"/>
    </source>
</evidence>
<comment type="similarity">
    <text evidence="2">Belongs to the glycosyltransferase 47 family.</text>
</comment>
<evidence type="ECO:0000256" key="2">
    <source>
        <dbReference type="ARBA" id="ARBA00010271"/>
    </source>
</evidence>
<keyword evidence="5" id="KW-0325">Glycoprotein</keyword>
<evidence type="ECO:0000313" key="8">
    <source>
        <dbReference type="EMBL" id="GLC51469.1"/>
    </source>
</evidence>
<keyword evidence="6" id="KW-0245">EGF-like domain</keyword>
<feature type="disulfide bond" evidence="6">
    <location>
        <begin position="86"/>
        <end position="95"/>
    </location>
</feature>
<dbReference type="InterPro" id="IPR004263">
    <property type="entry name" value="Exostosin"/>
</dbReference>
<dbReference type="InterPro" id="IPR013111">
    <property type="entry name" value="EGF_extracell"/>
</dbReference>
<dbReference type="Pfam" id="PF07974">
    <property type="entry name" value="EGF_2"/>
    <property type="match status" value="2"/>
</dbReference>
<reference evidence="8 9" key="1">
    <citation type="journal article" date="2023" name="Commun. Biol.">
        <title>Reorganization of the ancestral sex-determining regions during the evolution of trioecy in Pleodorina starrii.</title>
        <authorList>
            <person name="Takahashi K."/>
            <person name="Suzuki S."/>
            <person name="Kawai-Toyooka H."/>
            <person name="Yamamoto K."/>
            <person name="Hamaji T."/>
            <person name="Ootsuki R."/>
            <person name="Yamaguchi H."/>
            <person name="Kawachi M."/>
            <person name="Higashiyama T."/>
            <person name="Nozaki H."/>
        </authorList>
    </citation>
    <scope>NUCLEOTIDE SEQUENCE [LARGE SCALE GENOMIC DNA]</scope>
    <source>
        <strain evidence="8 9">NIES-4479</strain>
    </source>
</reference>
<dbReference type="InterPro" id="IPR040911">
    <property type="entry name" value="Exostosin_GT47"/>
</dbReference>
<gene>
    <name evidence="8" type="primary">PLEST009506</name>
    <name evidence="8" type="ORF">PLESTB_000505900</name>
</gene>
<sequence length="610" mass="68813">MNCCPRAQMSLLSLRLVTGGLLFLAVTSRTAFTARSSSYQPSDQAYGLSTRRSLANRVAVAGHRTTCHRSCSVHGVCNEELGRCDCPRHYTGPSCSDPARNISAICKAYSLTLHGDCEHDPSCFNNCNQRGKCITGMCHCEPGYWGMDCSISWGPGGKPQLLEGRYKPRKTGVKIYVYELPSQMTSWFGFWRMDRPLHLVFWQRIMSSGIRTLNGDEADYFFIPLNTRGSVVGGQLSEAISYIRRTWPWWNNTDYGHRHFMIHTGDIGVNEYPNRVRKEMSEAMANITWLTHWGLYEEHPTYKWDAAHRPGKDLVVPPVIMSQGFQESPMNLAVQAEADAKGESLERKHTLFFAGRICGDRQPPDEKTGLCKTTTHHGYSLGVRQKVHQYYRNYKGFKIVEWTKTYLEDISTHKFCLAPVGGGWGKRALLVTFMGCVPVCISDKVLQAFEPEIDWSKFSVSVAEADISNLPRILNSISSAELASKQKRLRCAAQHMFYSSSLGAILGEDGRYDAFETTMEILRVRKEHPGVPPEKYTKVDERFRKFVDCDLDGPDPLPLCTQGHDRQFPDRPACSECRNKESHSTRFYTSPGGLLCCAVGDMAQCPRAWP</sequence>
<keyword evidence="9" id="KW-1185">Reference proteome</keyword>
<comment type="caution">
    <text evidence="6">Lacks conserved residue(s) required for the propagation of feature annotation.</text>
</comment>
<dbReference type="PANTHER" id="PTHR11062">
    <property type="entry name" value="EXOSTOSIN HEPARAN SULFATE GLYCOSYLTRANSFERASE -RELATED"/>
    <property type="match status" value="1"/>
</dbReference>
<accession>A0A9W6BG16</accession>
<dbReference type="InterPro" id="IPR000742">
    <property type="entry name" value="EGF"/>
</dbReference>
<dbReference type="FunFam" id="2.10.25.10:FF:000001">
    <property type="entry name" value="Tenascin C"/>
    <property type="match status" value="1"/>
</dbReference>
<organism evidence="8 9">
    <name type="scientific">Pleodorina starrii</name>
    <dbReference type="NCBI Taxonomy" id="330485"/>
    <lineage>
        <taxon>Eukaryota</taxon>
        <taxon>Viridiplantae</taxon>
        <taxon>Chlorophyta</taxon>
        <taxon>core chlorophytes</taxon>
        <taxon>Chlorophyceae</taxon>
        <taxon>CS clade</taxon>
        <taxon>Chlamydomonadales</taxon>
        <taxon>Volvocaceae</taxon>
        <taxon>Pleodorina</taxon>
    </lineage>
</organism>
<dbReference type="Gene3D" id="2.60.120.260">
    <property type="entry name" value="Galactose-binding domain-like"/>
    <property type="match status" value="1"/>
</dbReference>
<evidence type="ECO:0000256" key="5">
    <source>
        <dbReference type="ARBA" id="ARBA00023180"/>
    </source>
</evidence>
<dbReference type="PROSITE" id="PS00022">
    <property type="entry name" value="EGF_1"/>
    <property type="match status" value="1"/>
</dbReference>
<feature type="disulfide bond" evidence="6">
    <location>
        <begin position="67"/>
        <end position="77"/>
    </location>
</feature>
<dbReference type="PANTHER" id="PTHR11062:SF376">
    <property type="entry name" value="EXOSTOSIN FAMILY PROTEIN"/>
    <property type="match status" value="1"/>
</dbReference>
<dbReference type="PROSITE" id="PS01186">
    <property type="entry name" value="EGF_2"/>
    <property type="match status" value="1"/>
</dbReference>
<comment type="subcellular location">
    <subcellularLocation>
        <location evidence="1">Golgi apparatus membrane</location>
        <topology evidence="1">Single-pass type II membrane protein</topology>
    </subcellularLocation>
</comment>
<dbReference type="PROSITE" id="PS50026">
    <property type="entry name" value="EGF_3"/>
    <property type="match status" value="1"/>
</dbReference>
<evidence type="ECO:0000256" key="3">
    <source>
        <dbReference type="ARBA" id="ARBA00023034"/>
    </source>
</evidence>
<keyword evidence="4 6" id="KW-1015">Disulfide bond</keyword>
<dbReference type="Gene3D" id="2.10.25.10">
    <property type="entry name" value="Laminin"/>
    <property type="match status" value="1"/>
</dbReference>
<evidence type="ECO:0000259" key="7">
    <source>
        <dbReference type="PROSITE" id="PS50026"/>
    </source>
</evidence>
<evidence type="ECO:0000256" key="1">
    <source>
        <dbReference type="ARBA" id="ARBA00004323"/>
    </source>
</evidence>
<comment type="caution">
    <text evidence="8">The sequence shown here is derived from an EMBL/GenBank/DDBJ whole genome shotgun (WGS) entry which is preliminary data.</text>
</comment>
<dbReference type="Pfam" id="PF03016">
    <property type="entry name" value="Exostosin_GT47"/>
    <property type="match status" value="1"/>
</dbReference>
<dbReference type="AlphaFoldDB" id="A0A9W6BG16"/>
<dbReference type="GO" id="GO:0016757">
    <property type="term" value="F:glycosyltransferase activity"/>
    <property type="evidence" value="ECO:0007669"/>
    <property type="project" value="InterPro"/>
</dbReference>
<dbReference type="GO" id="GO:0000139">
    <property type="term" value="C:Golgi membrane"/>
    <property type="evidence" value="ECO:0007669"/>
    <property type="project" value="UniProtKB-SubCell"/>
</dbReference>